<dbReference type="InterPro" id="IPR032623">
    <property type="entry name" value="FecR_N"/>
</dbReference>
<dbReference type="Gene3D" id="2.60.120.1440">
    <property type="match status" value="1"/>
</dbReference>
<feature type="domain" description="FecR protein" evidence="2">
    <location>
        <begin position="105"/>
        <end position="200"/>
    </location>
</feature>
<dbReference type="RefSeq" id="WP_016655713.1">
    <property type="nucleotide sequence ID" value="NZ_KE340352.1"/>
</dbReference>
<dbReference type="HOGENOM" id="CLU_050192_0_0_6"/>
<protein>
    <recommendedName>
        <fullName evidence="6">FecR protein domain-containing protein</fullName>
    </recommendedName>
</protein>
<keyword evidence="1" id="KW-0472">Membrane</keyword>
<accession>S3N6Z3</accession>
<dbReference type="GO" id="GO:0016989">
    <property type="term" value="F:sigma factor antagonist activity"/>
    <property type="evidence" value="ECO:0007669"/>
    <property type="project" value="TreeGrafter"/>
</dbReference>
<dbReference type="PATRIC" id="fig|421052.3.peg.1276"/>
<evidence type="ECO:0000313" key="5">
    <source>
        <dbReference type="Proteomes" id="UP000014568"/>
    </source>
</evidence>
<dbReference type="Proteomes" id="UP000014568">
    <property type="component" value="Unassembled WGS sequence"/>
</dbReference>
<dbReference type="PIRSF" id="PIRSF018266">
    <property type="entry name" value="FecR"/>
    <property type="match status" value="1"/>
</dbReference>
<name>S3N6Z3_9GAMM</name>
<dbReference type="eggNOG" id="COG3712">
    <property type="taxonomic scope" value="Bacteria"/>
</dbReference>
<gene>
    <name evidence="4" type="ORF">F945_01304</name>
</gene>
<dbReference type="OrthoDB" id="1099576at2"/>
<dbReference type="InterPro" id="IPR012373">
    <property type="entry name" value="Ferrdict_sens_TM"/>
</dbReference>
<organism evidence="4 5">
    <name type="scientific">Acinetobacter rudis CIP 110305</name>
    <dbReference type="NCBI Taxonomy" id="421052"/>
    <lineage>
        <taxon>Bacteria</taxon>
        <taxon>Pseudomonadati</taxon>
        <taxon>Pseudomonadota</taxon>
        <taxon>Gammaproteobacteria</taxon>
        <taxon>Moraxellales</taxon>
        <taxon>Moraxellaceae</taxon>
        <taxon>Acinetobacter</taxon>
    </lineage>
</organism>
<evidence type="ECO:0000259" key="2">
    <source>
        <dbReference type="Pfam" id="PF04773"/>
    </source>
</evidence>
<reference evidence="4 5" key="1">
    <citation type="submission" date="2013-06" db="EMBL/GenBank/DDBJ databases">
        <title>The Genome Sequence of Acinetobacter rudis CIP 110305.</title>
        <authorList>
            <consortium name="The Broad Institute Genome Sequencing Platform"/>
            <consortium name="The Broad Institute Genome Sequencing Center for Infectious Disease"/>
            <person name="Cerqueira G."/>
            <person name="Feldgarden M."/>
            <person name="Courvalin P."/>
            <person name="Perichon B."/>
            <person name="Grillot-Courvalin C."/>
            <person name="Clermont D."/>
            <person name="Rocha E."/>
            <person name="Yoon E.-J."/>
            <person name="Nemec A."/>
            <person name="Young S.K."/>
            <person name="Zeng Q."/>
            <person name="Gargeya S."/>
            <person name="Fitzgerald M."/>
            <person name="Abouelleil A."/>
            <person name="Alvarado L."/>
            <person name="Berlin A.M."/>
            <person name="Chapman S.B."/>
            <person name="Dewar J."/>
            <person name="Goldberg J."/>
            <person name="Griggs A."/>
            <person name="Gujja S."/>
            <person name="Hansen M."/>
            <person name="Howarth C."/>
            <person name="Imamovic A."/>
            <person name="Larimer J."/>
            <person name="McCowan C."/>
            <person name="Murphy C."/>
            <person name="Pearson M."/>
            <person name="Priest M."/>
            <person name="Roberts A."/>
            <person name="Saif S."/>
            <person name="Shea T."/>
            <person name="Sykes S."/>
            <person name="Wortman J."/>
            <person name="Nusbaum C."/>
            <person name="Birren B."/>
        </authorList>
    </citation>
    <scope>NUCLEOTIDE SEQUENCE [LARGE SCALE GENOMIC DNA]</scope>
    <source>
        <strain evidence="4 5">CIP 110305</strain>
    </source>
</reference>
<feature type="domain" description="FecR N-terminal" evidence="3">
    <location>
        <begin position="8"/>
        <end position="50"/>
    </location>
</feature>
<evidence type="ECO:0000259" key="3">
    <source>
        <dbReference type="Pfam" id="PF16220"/>
    </source>
</evidence>
<dbReference type="Pfam" id="PF16220">
    <property type="entry name" value="DUF4880"/>
    <property type="match status" value="1"/>
</dbReference>
<dbReference type="PANTHER" id="PTHR30273:SF2">
    <property type="entry name" value="PROTEIN FECR"/>
    <property type="match status" value="1"/>
</dbReference>
<comment type="caution">
    <text evidence="4">The sequence shown here is derived from an EMBL/GenBank/DDBJ whole genome shotgun (WGS) entry which is preliminary data.</text>
</comment>
<dbReference type="Gene3D" id="3.55.50.30">
    <property type="match status" value="1"/>
</dbReference>
<keyword evidence="1" id="KW-1133">Transmembrane helix</keyword>
<keyword evidence="5" id="KW-1185">Reference proteome</keyword>
<feature type="transmembrane region" description="Helical" evidence="1">
    <location>
        <begin position="78"/>
        <end position="95"/>
    </location>
</feature>
<evidence type="ECO:0000313" key="4">
    <source>
        <dbReference type="EMBL" id="EPF75637.1"/>
    </source>
</evidence>
<dbReference type="STRING" id="632955.GCA_000829675_02204"/>
<sequence length="316" mass="36583">MESQKIFDEAAAWMIKKQSAPFSVAEQEKFELWLNQSPEHFKAWEKAEKLMSMFDQCPRESSQILHDSHFSMKKKIQGGLFAFAFLCVSGSLFWFSDMRYRYFSDYVTAFGQTKSIDLEDGSHIQLNAETALDVQYAKNSRTIRLHYGEVFIRTAVDSLSRPFLVDTSHAQLQALGTVFNVQYFKKTAEQTCLGVVESAVKVTLKKSKEQYVLKQGEQLCFDQAHFSQKQALDSNHILWQSNRMVASETALAPFIMQIGRYYSQQMEVDPRLSQLKISGNYPTDHFDNLVLALESSYPIHFEFDQQKKRWIILPKK</sequence>
<evidence type="ECO:0000256" key="1">
    <source>
        <dbReference type="SAM" id="Phobius"/>
    </source>
</evidence>
<dbReference type="AlphaFoldDB" id="S3N6Z3"/>
<evidence type="ECO:0008006" key="6">
    <source>
        <dbReference type="Google" id="ProtNLM"/>
    </source>
</evidence>
<dbReference type="EMBL" id="ATGI01000013">
    <property type="protein sequence ID" value="EPF75637.1"/>
    <property type="molecule type" value="Genomic_DNA"/>
</dbReference>
<keyword evidence="1" id="KW-0812">Transmembrane</keyword>
<dbReference type="PANTHER" id="PTHR30273">
    <property type="entry name" value="PERIPLASMIC SIGNAL SENSOR AND SIGMA FACTOR ACTIVATOR FECR-RELATED"/>
    <property type="match status" value="1"/>
</dbReference>
<dbReference type="InterPro" id="IPR006860">
    <property type="entry name" value="FecR"/>
</dbReference>
<dbReference type="Pfam" id="PF04773">
    <property type="entry name" value="FecR"/>
    <property type="match status" value="1"/>
</dbReference>
<proteinExistence type="predicted"/>